<organism evidence="8 9">
    <name type="scientific">Diutina rugosa</name>
    <name type="common">Yeast</name>
    <name type="synonym">Candida rugosa</name>
    <dbReference type="NCBI Taxonomy" id="5481"/>
    <lineage>
        <taxon>Eukaryota</taxon>
        <taxon>Fungi</taxon>
        <taxon>Dikarya</taxon>
        <taxon>Ascomycota</taxon>
        <taxon>Saccharomycotina</taxon>
        <taxon>Pichiomycetes</taxon>
        <taxon>Debaryomycetaceae</taxon>
        <taxon>Diutina</taxon>
    </lineage>
</organism>
<evidence type="ECO:0000256" key="2">
    <source>
        <dbReference type="ARBA" id="ARBA00022598"/>
    </source>
</evidence>
<dbReference type="InterPro" id="IPR020845">
    <property type="entry name" value="AMP-binding_CS"/>
</dbReference>
<dbReference type="PANTHER" id="PTHR43272">
    <property type="entry name" value="LONG-CHAIN-FATTY-ACID--COA LIGASE"/>
    <property type="match status" value="1"/>
</dbReference>
<comment type="similarity">
    <text evidence="1">Belongs to the ATP-dependent AMP-binding enzyme family.</text>
</comment>
<dbReference type="VEuPathDB" id="FungiDB:DIURU_000545"/>
<dbReference type="AlphaFoldDB" id="A0A642UXM8"/>
<dbReference type="RefSeq" id="XP_034014640.1">
    <property type="nucleotide sequence ID" value="XM_034158433.1"/>
</dbReference>
<evidence type="ECO:0000256" key="4">
    <source>
        <dbReference type="ARBA" id="ARBA00022840"/>
    </source>
</evidence>
<accession>A0A642UXM8</accession>
<dbReference type="GeneID" id="54779198"/>
<evidence type="ECO:0000313" key="9">
    <source>
        <dbReference type="Proteomes" id="UP000449547"/>
    </source>
</evidence>
<name>A0A642UXM8_DIURU</name>
<dbReference type="GO" id="GO:0005524">
    <property type="term" value="F:ATP binding"/>
    <property type="evidence" value="ECO:0007669"/>
    <property type="project" value="UniProtKB-KW"/>
</dbReference>
<comment type="caution">
    <text evidence="8">The sequence shown here is derived from an EMBL/GenBank/DDBJ whole genome shotgun (WGS) entry which is preliminary data.</text>
</comment>
<dbReference type="Gene3D" id="3.40.50.12780">
    <property type="entry name" value="N-terminal domain of ligase-like"/>
    <property type="match status" value="1"/>
</dbReference>
<reference evidence="8 9" key="1">
    <citation type="submission" date="2019-07" db="EMBL/GenBank/DDBJ databases">
        <title>Genome assembly of two rare yeast pathogens: Diutina rugosa and Trichomonascus ciferrii.</title>
        <authorList>
            <person name="Mixao V."/>
            <person name="Saus E."/>
            <person name="Hansen A."/>
            <person name="Lass-Flor C."/>
            <person name="Gabaldon T."/>
        </authorList>
    </citation>
    <scope>NUCLEOTIDE SEQUENCE [LARGE SCALE GENOMIC DNA]</scope>
    <source>
        <strain evidence="8 9">CBS 613</strain>
    </source>
</reference>
<dbReference type="Pfam" id="PF00501">
    <property type="entry name" value="AMP-binding"/>
    <property type="match status" value="1"/>
</dbReference>
<keyword evidence="3" id="KW-0547">Nucleotide-binding</keyword>
<dbReference type="InterPro" id="IPR000873">
    <property type="entry name" value="AMP-dep_synth/lig_dom"/>
</dbReference>
<dbReference type="GO" id="GO:0005886">
    <property type="term" value="C:plasma membrane"/>
    <property type="evidence" value="ECO:0007669"/>
    <property type="project" value="TreeGrafter"/>
</dbReference>
<comment type="catalytic activity">
    <reaction evidence="5">
        <text>a long-chain fatty acid + ATP + CoA = a long-chain fatty acyl-CoA + AMP + diphosphate</text>
        <dbReference type="Rhea" id="RHEA:15421"/>
        <dbReference type="ChEBI" id="CHEBI:30616"/>
        <dbReference type="ChEBI" id="CHEBI:33019"/>
        <dbReference type="ChEBI" id="CHEBI:57287"/>
        <dbReference type="ChEBI" id="CHEBI:57560"/>
        <dbReference type="ChEBI" id="CHEBI:83139"/>
        <dbReference type="ChEBI" id="CHEBI:456215"/>
        <dbReference type="EC" id="6.2.1.3"/>
    </reaction>
</comment>
<evidence type="ECO:0000256" key="5">
    <source>
        <dbReference type="ARBA" id="ARBA00036813"/>
    </source>
</evidence>
<feature type="region of interest" description="Disordered" evidence="6">
    <location>
        <begin position="1"/>
        <end position="34"/>
    </location>
</feature>
<keyword evidence="2" id="KW-0436">Ligase</keyword>
<evidence type="ECO:0000256" key="3">
    <source>
        <dbReference type="ARBA" id="ARBA00022741"/>
    </source>
</evidence>
<dbReference type="GO" id="GO:0005783">
    <property type="term" value="C:endoplasmic reticulum"/>
    <property type="evidence" value="ECO:0007669"/>
    <property type="project" value="TreeGrafter"/>
</dbReference>
<evidence type="ECO:0000313" key="8">
    <source>
        <dbReference type="EMBL" id="KAA8907383.1"/>
    </source>
</evidence>
<dbReference type="OrthoDB" id="1700726at2759"/>
<keyword evidence="9" id="KW-1185">Reference proteome</keyword>
<feature type="domain" description="AMP-dependent synthetase/ligase" evidence="7">
    <location>
        <begin position="83"/>
        <end position="512"/>
    </location>
</feature>
<evidence type="ECO:0000259" key="7">
    <source>
        <dbReference type="Pfam" id="PF00501"/>
    </source>
</evidence>
<dbReference type="InterPro" id="IPR042099">
    <property type="entry name" value="ANL_N_sf"/>
</dbReference>
<protein>
    <recommendedName>
        <fullName evidence="7">AMP-dependent synthetase/ligase domain-containing protein</fullName>
    </recommendedName>
</protein>
<proteinExistence type="inferred from homology"/>
<keyword evidence="4" id="KW-0067">ATP-binding</keyword>
<dbReference type="SUPFAM" id="SSF56801">
    <property type="entry name" value="Acetyl-CoA synthetase-like"/>
    <property type="match status" value="1"/>
</dbReference>
<dbReference type="GO" id="GO:0004467">
    <property type="term" value="F:long-chain fatty acid-CoA ligase activity"/>
    <property type="evidence" value="ECO:0007669"/>
    <property type="project" value="UniProtKB-EC"/>
</dbReference>
<evidence type="ECO:0000256" key="1">
    <source>
        <dbReference type="ARBA" id="ARBA00006432"/>
    </source>
</evidence>
<sequence>MTPLTVPVGEAKPGETAPRRRAAQKNGCVARPEDSKASTIPEFLEECVKRNGNIAAMAWRDLIEIHSETKQVTKVVNGKETKVDKEWLYYEQSPYHRISNPDLLSLVHDYARGLHEVGLVPHQDRLHIFASTSAKWMQTFLAAAFESVAVVTAYDTLGESGLIHSMVETGSNGVYTDNVLLPNLIKPVQEAKDIRFIIHSDPIDPNDKRAGGKLAREAQQAIDKIKEVRPDIKFYSYDDVIALGKKSQAKLNLPTTDEYACIMYTSGSTGPPKGVVITHKMMLCGLGGISTVAGRDLVFRGDRVIAFLPLAHIFELMFELMSFWWGSCLGYANVKTLTDVSVRNSQSDLAEYRPTIMVGVAAVWESVRKGVIGKVKQQPSFAQKIFWAAFAAKKTLNHYRLPGGIFDVVFKKIKQATGGELRVVLNGGSPISRDGQVFISTLIAPMLIGYGLTESCANTTIVDHNHFAYDTVGTLLGSLTGKLVDVAEAGYYAKNNQGELWIKGDCITKEYYKNEKETSEAFSEDGWFKTGDIGEWNADGTLKIIDRKKNLVKTLNGEYIALEKLESVYRSNPVVLNLCCYADQNRVKPVAIVLPQENNLRSFLADEGIYSKDEAKSKELSALVEDPKVHDAVYKTILATGKQNGLKGIELLQNIVLLDDEWTPQNGYVTSAQKLQRKKILESCKDKVEKAYKSSS</sequence>
<gene>
    <name evidence="8" type="ORF">DIURU_000545</name>
</gene>
<dbReference type="PROSITE" id="PS00455">
    <property type="entry name" value="AMP_BINDING"/>
    <property type="match status" value="1"/>
</dbReference>
<evidence type="ECO:0000256" key="6">
    <source>
        <dbReference type="SAM" id="MobiDB-lite"/>
    </source>
</evidence>
<dbReference type="OMA" id="KIFQWAA"/>
<dbReference type="PANTHER" id="PTHR43272:SF83">
    <property type="entry name" value="ACYL-COA SYNTHETASE LONG-CHAIN, ISOFORM J"/>
    <property type="match status" value="1"/>
</dbReference>
<dbReference type="Proteomes" id="UP000449547">
    <property type="component" value="Unassembled WGS sequence"/>
</dbReference>
<dbReference type="GO" id="GO:0005811">
    <property type="term" value="C:lipid droplet"/>
    <property type="evidence" value="ECO:0007669"/>
    <property type="project" value="TreeGrafter"/>
</dbReference>
<dbReference type="EMBL" id="SWFT01000025">
    <property type="protein sequence ID" value="KAA8907383.1"/>
    <property type="molecule type" value="Genomic_DNA"/>
</dbReference>
<dbReference type="GO" id="GO:0035336">
    <property type="term" value="P:long-chain fatty-acyl-CoA metabolic process"/>
    <property type="evidence" value="ECO:0007669"/>
    <property type="project" value="TreeGrafter"/>
</dbReference>